<dbReference type="Gene3D" id="1.10.1200.10">
    <property type="entry name" value="ACP-like"/>
    <property type="match status" value="1"/>
</dbReference>
<dbReference type="OrthoDB" id="9765680at2"/>
<evidence type="ECO:0000313" key="6">
    <source>
        <dbReference type="Proteomes" id="UP000199440"/>
    </source>
</evidence>
<dbReference type="Gene3D" id="3.30.300.30">
    <property type="match status" value="1"/>
</dbReference>
<evidence type="ECO:0000256" key="2">
    <source>
        <dbReference type="ARBA" id="ARBA00022450"/>
    </source>
</evidence>
<dbReference type="RefSeq" id="WP_089884469.1">
    <property type="nucleotide sequence ID" value="NZ_FNGV01000001.1"/>
</dbReference>
<keyword evidence="6" id="KW-1185">Reference proteome</keyword>
<dbReference type="Pfam" id="PF00668">
    <property type="entry name" value="Condensation"/>
    <property type="match status" value="1"/>
</dbReference>
<dbReference type="PANTHER" id="PTHR45398:SF1">
    <property type="entry name" value="ENZYME, PUTATIVE (JCVI)-RELATED"/>
    <property type="match status" value="1"/>
</dbReference>
<keyword evidence="2" id="KW-0596">Phosphopantetheine</keyword>
<name>A0A1G9IRS2_9FLAO</name>
<gene>
    <name evidence="5" type="ORF">SAMN04488514_101244</name>
</gene>
<evidence type="ECO:0000259" key="4">
    <source>
        <dbReference type="PROSITE" id="PS50075"/>
    </source>
</evidence>
<dbReference type="InterPro" id="IPR023213">
    <property type="entry name" value="CAT-like_dom_sf"/>
</dbReference>
<accession>A0A1G9IRS2</accession>
<sequence>MTNELKNRIIALSPDERALILYKLRGTLERTDDKTVSENSKRLVAYIRPTEQFDMSRYKSYLKERLPEYMIPSAVHLIDEIPTLPNGKVDRNRLIGLNVGAQVKNDLKKPQSEIEEQLVKIWEEVLNFAPISTEDNFFEIGGDSILSIQIISKARKMGIVLQPNQLFENQTIAELSLFAVTENPEPILHDKKVMGPVPLTPIQHWFFENHTIAPHFWNQIVRISNIPGITYDTIHTTVNTIISRHAALSLSFVQTYEKWTAKILRAPKNNYCHYVDLSSERAAEEQQRRIDEVLATDQQNCRLEKGELFRAYYFECGDTQPNCVYLIAHHLIVDMISWNIIFSDFSNALQLLEQGQQIIFRQQTASIKTWGEHLTTLSNSDVFEKEIAYWKLQHYESNSLPRDFEISKEVFEESSCAMYHSFLNKEETGLLLNQANEAYNTKVDDLLISALLKTICEWANLPRFCLGLERLGRTADFISLDVSDTVGWLTSFFPITLNYEAGDNEDLLIKSVKEQLHTVPNGGIGYGLLRYLSNNKQHKSLLKQEPEVIFNYLGNKIENHNKSSEQYEQLWEGTRYPSSERNHKLEINVFSVNNILNIHWSYCTELYKEETVSRLAQQFIGNLKNILLHCSTKEIRAYTPSDFPESGLNQEDLDNLLENF</sequence>
<dbReference type="EMBL" id="FNGV01000001">
    <property type="protein sequence ID" value="SDL27683.1"/>
    <property type="molecule type" value="Genomic_DNA"/>
</dbReference>
<dbReference type="InterPro" id="IPR009081">
    <property type="entry name" value="PP-bd_ACP"/>
</dbReference>
<dbReference type="AlphaFoldDB" id="A0A1G9IRS2"/>
<dbReference type="SMART" id="SM00823">
    <property type="entry name" value="PKS_PP"/>
    <property type="match status" value="1"/>
</dbReference>
<evidence type="ECO:0000313" key="5">
    <source>
        <dbReference type="EMBL" id="SDL27683.1"/>
    </source>
</evidence>
<dbReference type="Proteomes" id="UP000199440">
    <property type="component" value="Unassembled WGS sequence"/>
</dbReference>
<dbReference type="GO" id="GO:0031177">
    <property type="term" value="F:phosphopantetheine binding"/>
    <property type="evidence" value="ECO:0007669"/>
    <property type="project" value="InterPro"/>
</dbReference>
<dbReference type="Pfam" id="PF00550">
    <property type="entry name" value="PP-binding"/>
    <property type="match status" value="1"/>
</dbReference>
<evidence type="ECO:0000256" key="3">
    <source>
        <dbReference type="ARBA" id="ARBA00022553"/>
    </source>
</evidence>
<dbReference type="Gene3D" id="3.30.559.30">
    <property type="entry name" value="Nonribosomal peptide synthetase, condensation domain"/>
    <property type="match status" value="1"/>
</dbReference>
<dbReference type="FunFam" id="1.10.1200.10:FF:000005">
    <property type="entry name" value="Nonribosomal peptide synthetase 1"/>
    <property type="match status" value="1"/>
</dbReference>
<protein>
    <submittedName>
        <fullName evidence="5">Non-ribosomal peptide synthase domain TIGR01720</fullName>
    </submittedName>
</protein>
<reference evidence="5 6" key="1">
    <citation type="submission" date="2016-10" db="EMBL/GenBank/DDBJ databases">
        <authorList>
            <person name="de Groot N.N."/>
        </authorList>
    </citation>
    <scope>NUCLEOTIDE SEQUENCE [LARGE SCALE GENOMIC DNA]</scope>
    <source>
        <strain evidence="5 6">DSM 19886</strain>
    </source>
</reference>
<dbReference type="InterPro" id="IPR045851">
    <property type="entry name" value="AMP-bd_C_sf"/>
</dbReference>
<comment type="cofactor">
    <cofactor evidence="1">
        <name>pantetheine 4'-phosphate</name>
        <dbReference type="ChEBI" id="CHEBI:47942"/>
    </cofactor>
</comment>
<keyword evidence="3" id="KW-0597">Phosphoprotein</keyword>
<dbReference type="InterPro" id="IPR020806">
    <property type="entry name" value="PKS_PP-bd"/>
</dbReference>
<dbReference type="PANTHER" id="PTHR45398">
    <property type="match status" value="1"/>
</dbReference>
<dbReference type="InterPro" id="IPR010060">
    <property type="entry name" value="NRPS_synth"/>
</dbReference>
<evidence type="ECO:0000256" key="1">
    <source>
        <dbReference type="ARBA" id="ARBA00001957"/>
    </source>
</evidence>
<dbReference type="PROSITE" id="PS00012">
    <property type="entry name" value="PHOSPHOPANTETHEINE"/>
    <property type="match status" value="1"/>
</dbReference>
<dbReference type="NCBIfam" id="TIGR01720">
    <property type="entry name" value="NRPS-para261"/>
    <property type="match status" value="1"/>
</dbReference>
<dbReference type="PROSITE" id="PS50075">
    <property type="entry name" value="CARRIER"/>
    <property type="match status" value="1"/>
</dbReference>
<dbReference type="InterPro" id="IPR036736">
    <property type="entry name" value="ACP-like_sf"/>
</dbReference>
<dbReference type="SUPFAM" id="SSF56801">
    <property type="entry name" value="Acetyl-CoA synthetase-like"/>
    <property type="match status" value="1"/>
</dbReference>
<dbReference type="STRING" id="192904.SAMN04488514_101244"/>
<feature type="domain" description="Carrier" evidence="4">
    <location>
        <begin position="109"/>
        <end position="183"/>
    </location>
</feature>
<dbReference type="SUPFAM" id="SSF47336">
    <property type="entry name" value="ACP-like"/>
    <property type="match status" value="1"/>
</dbReference>
<dbReference type="SUPFAM" id="SSF52777">
    <property type="entry name" value="CoA-dependent acyltransferases"/>
    <property type="match status" value="2"/>
</dbReference>
<organism evidence="5 6">
    <name type="scientific">Kriegella aquimaris</name>
    <dbReference type="NCBI Taxonomy" id="192904"/>
    <lineage>
        <taxon>Bacteria</taxon>
        <taxon>Pseudomonadati</taxon>
        <taxon>Bacteroidota</taxon>
        <taxon>Flavobacteriia</taxon>
        <taxon>Flavobacteriales</taxon>
        <taxon>Flavobacteriaceae</taxon>
        <taxon>Kriegella</taxon>
    </lineage>
</organism>
<proteinExistence type="predicted"/>
<dbReference type="InterPro" id="IPR001242">
    <property type="entry name" value="Condensation_dom"/>
</dbReference>
<dbReference type="GO" id="GO:0003824">
    <property type="term" value="F:catalytic activity"/>
    <property type="evidence" value="ECO:0007669"/>
    <property type="project" value="InterPro"/>
</dbReference>
<dbReference type="InterPro" id="IPR006162">
    <property type="entry name" value="Ppantetheine_attach_site"/>
</dbReference>
<dbReference type="Gene3D" id="3.30.559.10">
    <property type="entry name" value="Chloramphenicol acetyltransferase-like domain"/>
    <property type="match status" value="1"/>
</dbReference>